<keyword evidence="3" id="KW-0418">Kinase</keyword>
<name>A0A914BYG0_9BILA</name>
<evidence type="ECO:0000256" key="4">
    <source>
        <dbReference type="ARBA" id="ARBA00022840"/>
    </source>
</evidence>
<accession>A0A914BYG0</accession>
<dbReference type="PROSITE" id="PS50011">
    <property type="entry name" value="PROTEIN_KINASE_DOM"/>
    <property type="match status" value="1"/>
</dbReference>
<comment type="similarity">
    <text evidence="5">Belongs to the protein kinase superfamily. STE Ser/Thr protein kinase family. MAP kinase kinase subfamily.</text>
</comment>
<organism evidence="8 9">
    <name type="scientific">Acrobeloides nanus</name>
    <dbReference type="NCBI Taxonomy" id="290746"/>
    <lineage>
        <taxon>Eukaryota</taxon>
        <taxon>Metazoa</taxon>
        <taxon>Ecdysozoa</taxon>
        <taxon>Nematoda</taxon>
        <taxon>Chromadorea</taxon>
        <taxon>Rhabditida</taxon>
        <taxon>Tylenchina</taxon>
        <taxon>Cephalobomorpha</taxon>
        <taxon>Cephaloboidea</taxon>
        <taxon>Cephalobidae</taxon>
        <taxon>Acrobeloides</taxon>
    </lineage>
</organism>
<dbReference type="PANTHER" id="PTHR48013">
    <property type="entry name" value="DUAL SPECIFICITY MITOGEN-ACTIVATED PROTEIN KINASE KINASE 5-RELATED"/>
    <property type="match status" value="1"/>
</dbReference>
<dbReference type="Proteomes" id="UP000887540">
    <property type="component" value="Unplaced"/>
</dbReference>
<evidence type="ECO:0000256" key="1">
    <source>
        <dbReference type="ARBA" id="ARBA00022679"/>
    </source>
</evidence>
<evidence type="ECO:0000313" key="9">
    <source>
        <dbReference type="WBParaSite" id="ACRNAN_Path_1295.g5065.t1"/>
    </source>
</evidence>
<dbReference type="Pfam" id="PF00069">
    <property type="entry name" value="Pkinase"/>
    <property type="match status" value="1"/>
</dbReference>
<dbReference type="InterPro" id="IPR008271">
    <property type="entry name" value="Ser/Thr_kinase_AS"/>
</dbReference>
<evidence type="ECO:0000256" key="2">
    <source>
        <dbReference type="ARBA" id="ARBA00022741"/>
    </source>
</evidence>
<dbReference type="WBParaSite" id="ACRNAN_Path_1295.g5065.t1">
    <property type="protein sequence ID" value="ACRNAN_Path_1295.g5065.t1"/>
    <property type="gene ID" value="ACRNAN_Path_1295.g5065"/>
</dbReference>
<dbReference type="PANTHER" id="PTHR48013:SF15">
    <property type="entry name" value="DUAL SPECIFICITY MITOGEN-ACTIVATED PROTEIN KINASE KINASE 4"/>
    <property type="match status" value="1"/>
</dbReference>
<dbReference type="GO" id="GO:0004708">
    <property type="term" value="F:MAP kinase kinase activity"/>
    <property type="evidence" value="ECO:0007669"/>
    <property type="project" value="UniProtKB-EC"/>
</dbReference>
<dbReference type="GO" id="GO:0005524">
    <property type="term" value="F:ATP binding"/>
    <property type="evidence" value="ECO:0007669"/>
    <property type="project" value="UniProtKB-KW"/>
</dbReference>
<proteinExistence type="inferred from homology"/>
<evidence type="ECO:0000256" key="3">
    <source>
        <dbReference type="ARBA" id="ARBA00022777"/>
    </source>
</evidence>
<dbReference type="InterPro" id="IPR011009">
    <property type="entry name" value="Kinase-like_dom_sf"/>
</dbReference>
<dbReference type="InterPro" id="IPR000719">
    <property type="entry name" value="Prot_kinase_dom"/>
</dbReference>
<evidence type="ECO:0000313" key="8">
    <source>
        <dbReference type="Proteomes" id="UP000887540"/>
    </source>
</evidence>
<reference evidence="9" key="1">
    <citation type="submission" date="2022-11" db="UniProtKB">
        <authorList>
            <consortium name="WormBaseParasite"/>
        </authorList>
    </citation>
    <scope>IDENTIFICATION</scope>
</reference>
<dbReference type="SUPFAM" id="SSF56112">
    <property type="entry name" value="Protein kinase-like (PK-like)"/>
    <property type="match status" value="1"/>
</dbReference>
<dbReference type="AlphaFoldDB" id="A0A914BYG0"/>
<keyword evidence="8" id="KW-1185">Reference proteome</keyword>
<keyword evidence="2" id="KW-0547">Nucleotide-binding</keyword>
<keyword evidence="1" id="KW-0808">Transferase</keyword>
<keyword evidence="4" id="KW-0067">ATP-binding</keyword>
<evidence type="ECO:0000259" key="7">
    <source>
        <dbReference type="PROSITE" id="PS50011"/>
    </source>
</evidence>
<dbReference type="SMART" id="SM00220">
    <property type="entry name" value="S_TKc"/>
    <property type="match status" value="1"/>
</dbReference>
<sequence length="151" mass="17413">MDMGTLSDLYPRIHIHHQAFPEQLLGWTAVSVVNAICDLLKFSVVHCDIKPDNILINKDGEIKLCDFGESRVLKADVATSFSGTVQYLPPERLCISENFDYERSDVWSLGITLMELILNRVPYITNEKERKKLQEHEVVMYEKNLKPKYSI</sequence>
<dbReference type="Gene3D" id="1.10.510.10">
    <property type="entry name" value="Transferase(Phosphotransferase) domain 1"/>
    <property type="match status" value="1"/>
</dbReference>
<dbReference type="PROSITE" id="PS00108">
    <property type="entry name" value="PROTEIN_KINASE_ST"/>
    <property type="match status" value="1"/>
</dbReference>
<evidence type="ECO:0000256" key="5">
    <source>
        <dbReference type="ARBA" id="ARBA00038035"/>
    </source>
</evidence>
<feature type="domain" description="Protein kinase" evidence="7">
    <location>
        <begin position="1"/>
        <end position="151"/>
    </location>
</feature>
<evidence type="ECO:0000256" key="6">
    <source>
        <dbReference type="ARBA" id="ARBA00038999"/>
    </source>
</evidence>
<protein>
    <recommendedName>
        <fullName evidence="6">mitogen-activated protein kinase kinase</fullName>
        <ecNumber evidence="6">2.7.12.2</ecNumber>
    </recommendedName>
</protein>
<dbReference type="EC" id="2.7.12.2" evidence="6"/>